<protein>
    <submittedName>
        <fullName evidence="1">HAD-superfamily hydrolase subfamily IA, variant 3</fullName>
    </submittedName>
</protein>
<dbReference type="PANTHER" id="PTHR43611:SF3">
    <property type="entry name" value="FLAVIN MONONUCLEOTIDE HYDROLASE 1, CHLOROPLATIC"/>
    <property type="match status" value="1"/>
</dbReference>
<dbReference type="Proteomes" id="UP000001937">
    <property type="component" value="Chromosome"/>
</dbReference>
<dbReference type="AlphaFoldDB" id="Q2JAR8"/>
<organism evidence="1 2">
    <name type="scientific">Frankia casuarinae (strain DSM 45818 / CECT 9043 / HFP020203 / CcI3)</name>
    <dbReference type="NCBI Taxonomy" id="106370"/>
    <lineage>
        <taxon>Bacteria</taxon>
        <taxon>Bacillati</taxon>
        <taxon>Actinomycetota</taxon>
        <taxon>Actinomycetes</taxon>
        <taxon>Frankiales</taxon>
        <taxon>Frankiaceae</taxon>
        <taxon>Frankia</taxon>
    </lineage>
</organism>
<proteinExistence type="predicted"/>
<name>Q2JAR8_FRACC</name>
<evidence type="ECO:0000313" key="2">
    <source>
        <dbReference type="Proteomes" id="UP000001937"/>
    </source>
</evidence>
<keyword evidence="2" id="KW-1185">Reference proteome</keyword>
<dbReference type="HOGENOM" id="CLU_045011_9_4_11"/>
<dbReference type="SFLD" id="SFLDS00003">
    <property type="entry name" value="Haloacid_Dehalogenase"/>
    <property type="match status" value="1"/>
</dbReference>
<dbReference type="InterPro" id="IPR023198">
    <property type="entry name" value="PGP-like_dom2"/>
</dbReference>
<keyword evidence="1" id="KW-0378">Hydrolase</keyword>
<dbReference type="InterPro" id="IPR036412">
    <property type="entry name" value="HAD-like_sf"/>
</dbReference>
<evidence type="ECO:0000313" key="1">
    <source>
        <dbReference type="EMBL" id="ABD11624.1"/>
    </source>
</evidence>
<dbReference type="PANTHER" id="PTHR43611">
    <property type="entry name" value="ALPHA-D-GLUCOSE 1-PHOSPHATE PHOSPHATASE"/>
    <property type="match status" value="1"/>
</dbReference>
<dbReference type="InterPro" id="IPR023214">
    <property type="entry name" value="HAD_sf"/>
</dbReference>
<sequence>MGETAPPGEAAPRAAGVVPWAIWCDFGGVLTSSIAVAFRDLVAAVGVPAHELRRAFDQVAATWGLRTLGPLERGVVSQHDWGILVTDALGPAHPPRIDLSRFGDHWYAGRTLESVMVDGLLRARAAGLRVGLLTNSVAEWEPLRRALLPDWSVFESIINSHEIGIGKPDPAIYDLAERTFGQPGPGCVLIDDAAANCEAARRRGWTAIHHRSVADTLAELAAVTGVPELAG</sequence>
<accession>Q2JAR8</accession>
<dbReference type="SFLD" id="SFLDG01129">
    <property type="entry name" value="C1.5:_HAD__Beta-PGM__Phosphata"/>
    <property type="match status" value="1"/>
</dbReference>
<dbReference type="STRING" id="106370.Francci3_2256"/>
<dbReference type="EMBL" id="CP000249">
    <property type="protein sequence ID" value="ABD11624.1"/>
    <property type="molecule type" value="Genomic_DNA"/>
</dbReference>
<dbReference type="Gene3D" id="3.40.50.1000">
    <property type="entry name" value="HAD superfamily/HAD-like"/>
    <property type="match status" value="1"/>
</dbReference>
<reference evidence="1 2" key="1">
    <citation type="journal article" date="2007" name="Genome Res.">
        <title>Genome characteristics of facultatively symbiotic Frankia sp. strains reflect host range and host plant biogeography.</title>
        <authorList>
            <person name="Normand P."/>
            <person name="Lapierre P."/>
            <person name="Tisa L.S."/>
            <person name="Gogarten J.P."/>
            <person name="Alloisio N."/>
            <person name="Bagnarol E."/>
            <person name="Bassi C.A."/>
            <person name="Berry A.M."/>
            <person name="Bickhart D.M."/>
            <person name="Choisne N."/>
            <person name="Couloux A."/>
            <person name="Cournoyer B."/>
            <person name="Cruveiller S."/>
            <person name="Daubin V."/>
            <person name="Demange N."/>
            <person name="Francino M.P."/>
            <person name="Goltsman E."/>
            <person name="Huang Y."/>
            <person name="Kopp O.R."/>
            <person name="Labarre L."/>
            <person name="Lapidus A."/>
            <person name="Lavire C."/>
            <person name="Marechal J."/>
            <person name="Martinez M."/>
            <person name="Mastronunzio J.E."/>
            <person name="Mullin B.C."/>
            <person name="Niemann J."/>
            <person name="Pujic P."/>
            <person name="Rawnsley T."/>
            <person name="Rouy Z."/>
            <person name="Schenowitz C."/>
            <person name="Sellstedt A."/>
            <person name="Tavares F."/>
            <person name="Tomkins J.P."/>
            <person name="Vallenet D."/>
            <person name="Valverde C."/>
            <person name="Wall L.G."/>
            <person name="Wang Y."/>
            <person name="Medigue C."/>
            <person name="Benson D.R."/>
        </authorList>
    </citation>
    <scope>NUCLEOTIDE SEQUENCE [LARGE SCALE GENOMIC DNA]</scope>
    <source>
        <strain evidence="2">DSM 45818 / CECT 9043 / CcI3</strain>
    </source>
</reference>
<dbReference type="eggNOG" id="COG1011">
    <property type="taxonomic scope" value="Bacteria"/>
</dbReference>
<gene>
    <name evidence="1" type="ordered locus">Francci3_2256</name>
</gene>
<dbReference type="PhylomeDB" id="Q2JAR8"/>
<dbReference type="PRINTS" id="PR00413">
    <property type="entry name" value="HADHALOGNASE"/>
</dbReference>
<dbReference type="SUPFAM" id="SSF56784">
    <property type="entry name" value="HAD-like"/>
    <property type="match status" value="1"/>
</dbReference>
<dbReference type="Gene3D" id="1.10.150.240">
    <property type="entry name" value="Putative phosphatase, domain 2"/>
    <property type="match status" value="1"/>
</dbReference>
<dbReference type="InterPro" id="IPR006439">
    <property type="entry name" value="HAD-SF_hydro_IA"/>
</dbReference>
<dbReference type="Pfam" id="PF00702">
    <property type="entry name" value="Hydrolase"/>
    <property type="match status" value="1"/>
</dbReference>
<dbReference type="KEGG" id="fra:Francci3_2256"/>
<dbReference type="NCBIfam" id="TIGR01509">
    <property type="entry name" value="HAD-SF-IA-v3"/>
    <property type="match status" value="1"/>
</dbReference>
<dbReference type="GO" id="GO:0016787">
    <property type="term" value="F:hydrolase activity"/>
    <property type="evidence" value="ECO:0007669"/>
    <property type="project" value="UniProtKB-KW"/>
</dbReference>